<dbReference type="Proteomes" id="UP001162164">
    <property type="component" value="Unassembled WGS sequence"/>
</dbReference>
<evidence type="ECO:0000256" key="1">
    <source>
        <dbReference type="ARBA" id="ARBA00010701"/>
    </source>
</evidence>
<dbReference type="EMBL" id="JAPWTJ010000015">
    <property type="protein sequence ID" value="KAJ8985389.1"/>
    <property type="molecule type" value="Genomic_DNA"/>
</dbReference>
<comment type="similarity">
    <text evidence="1">Belongs to the AB hydrolase superfamily. Lipase family.</text>
</comment>
<dbReference type="Pfam" id="PF04083">
    <property type="entry name" value="Abhydro_lipase"/>
    <property type="match status" value="1"/>
</dbReference>
<name>A0ABQ9K6B6_9CUCU</name>
<dbReference type="InterPro" id="IPR025483">
    <property type="entry name" value="Lipase_euk"/>
</dbReference>
<keyword evidence="4" id="KW-1185">Reference proteome</keyword>
<feature type="domain" description="Partial AB-hydrolase lipase" evidence="2">
    <location>
        <begin position="90"/>
        <end position="147"/>
    </location>
</feature>
<evidence type="ECO:0000313" key="3">
    <source>
        <dbReference type="EMBL" id="KAJ8985389.1"/>
    </source>
</evidence>
<gene>
    <name evidence="3" type="ORF">NQ317_007546</name>
</gene>
<organism evidence="3 4">
    <name type="scientific">Molorchus minor</name>
    <dbReference type="NCBI Taxonomy" id="1323400"/>
    <lineage>
        <taxon>Eukaryota</taxon>
        <taxon>Metazoa</taxon>
        <taxon>Ecdysozoa</taxon>
        <taxon>Arthropoda</taxon>
        <taxon>Hexapoda</taxon>
        <taxon>Insecta</taxon>
        <taxon>Pterygota</taxon>
        <taxon>Neoptera</taxon>
        <taxon>Endopterygota</taxon>
        <taxon>Coleoptera</taxon>
        <taxon>Polyphaga</taxon>
        <taxon>Cucujiformia</taxon>
        <taxon>Chrysomeloidea</taxon>
        <taxon>Cerambycidae</taxon>
        <taxon>Lamiinae</taxon>
        <taxon>Monochamini</taxon>
        <taxon>Molorchus</taxon>
    </lineage>
</organism>
<proteinExistence type="inferred from homology"/>
<sequence length="452" mass="50535">MPHYMHARKGGACFKLTIVRRTTQIKDIDNSMRYNYNHLKVKMKALLVLAFLNVGFASTYPRHLPSDQLKALGLDNLAAKISKAANQTMEDMVRSKGYDIESHYVTTTDGYILNIFRIPNGKNGESNGKIVFLQHGLLVSSIDWVTTEKSLAYMLADEGYDVWLGNSRGNTFGRNHTTLDPEVDKAAFWSFSWHEIGNIDVPTMIDYILEETGSEQIHYVGHSQGTTSFYVMASTKPDYNDKIISSVSLAPIGFMENMTSPILRILANWQGPLGGLMELLGLYELLPGDDFISTIATGICSDEGAGAILCENFIFLLCGFNNNQMNLTLLPTIMAQVPAGCATRQLVHYGQEIQSGRFCQYDYGYLENLNKYGALTPPDYNLALITSPVHMIYSVNDWMAGLKDVDRLCEGLGNCVDKYEVEDKTFNHIDFIYGMGAPTLVYKEVVKILAKY</sequence>
<evidence type="ECO:0000313" key="4">
    <source>
        <dbReference type="Proteomes" id="UP001162164"/>
    </source>
</evidence>
<dbReference type="Gene3D" id="3.40.50.1820">
    <property type="entry name" value="alpha/beta hydrolase"/>
    <property type="match status" value="1"/>
</dbReference>
<comment type="caution">
    <text evidence="3">The sequence shown here is derived from an EMBL/GenBank/DDBJ whole genome shotgun (WGS) entry which is preliminary data.</text>
</comment>
<dbReference type="InterPro" id="IPR029058">
    <property type="entry name" value="AB_hydrolase_fold"/>
</dbReference>
<dbReference type="SUPFAM" id="SSF53474">
    <property type="entry name" value="alpha/beta-Hydrolases"/>
    <property type="match status" value="1"/>
</dbReference>
<evidence type="ECO:0000259" key="2">
    <source>
        <dbReference type="Pfam" id="PF04083"/>
    </source>
</evidence>
<reference evidence="3" key="1">
    <citation type="journal article" date="2023" name="Insect Mol. Biol.">
        <title>Genome sequencing provides insights into the evolution of gene families encoding plant cell wall-degrading enzymes in longhorned beetles.</title>
        <authorList>
            <person name="Shin N.R."/>
            <person name="Okamura Y."/>
            <person name="Kirsch R."/>
            <person name="Pauchet Y."/>
        </authorList>
    </citation>
    <scope>NUCLEOTIDE SEQUENCE</scope>
    <source>
        <strain evidence="3">MMC_N1</strain>
    </source>
</reference>
<protein>
    <recommendedName>
        <fullName evidence="2">Partial AB-hydrolase lipase domain-containing protein</fullName>
    </recommendedName>
</protein>
<dbReference type="InterPro" id="IPR006693">
    <property type="entry name" value="AB_hydrolase_lipase"/>
</dbReference>
<dbReference type="PIRSF" id="PIRSF000862">
    <property type="entry name" value="Steryl_ester_lip"/>
    <property type="match status" value="1"/>
</dbReference>
<dbReference type="PANTHER" id="PTHR11005">
    <property type="entry name" value="LYSOSOMAL ACID LIPASE-RELATED"/>
    <property type="match status" value="1"/>
</dbReference>
<accession>A0ABQ9K6B6</accession>